<comment type="cofactor">
    <cofactor evidence="7">
        <name>FMN</name>
        <dbReference type="ChEBI" id="CHEBI:58210"/>
    </cofactor>
    <text evidence="7">Binds 1 FMN per subunit.</text>
</comment>
<evidence type="ECO:0000256" key="6">
    <source>
        <dbReference type="ARBA" id="ARBA00023136"/>
    </source>
</evidence>
<dbReference type="GO" id="GO:0020037">
    <property type="term" value="F:heme binding"/>
    <property type="evidence" value="ECO:0007669"/>
    <property type="project" value="UniProtKB-UniRule"/>
</dbReference>
<evidence type="ECO:0000256" key="4">
    <source>
        <dbReference type="ARBA" id="ARBA00022989"/>
    </source>
</evidence>
<dbReference type="GO" id="GO:0016679">
    <property type="term" value="F:oxidoreductase activity, acting on diphenols and related substances as donors"/>
    <property type="evidence" value="ECO:0007669"/>
    <property type="project" value="TreeGrafter"/>
</dbReference>
<dbReference type="GO" id="GO:0010181">
    <property type="term" value="F:FMN binding"/>
    <property type="evidence" value="ECO:0007669"/>
    <property type="project" value="UniProtKB-UniRule"/>
</dbReference>
<feature type="transmembrane region" description="Helical" evidence="7">
    <location>
        <begin position="48"/>
        <end position="65"/>
    </location>
</feature>
<feature type="transmembrane region" description="Helical" evidence="7">
    <location>
        <begin position="77"/>
        <end position="94"/>
    </location>
</feature>
<dbReference type="GO" id="GO:0046872">
    <property type="term" value="F:metal ion binding"/>
    <property type="evidence" value="ECO:0007669"/>
    <property type="project" value="UniProtKB-KW"/>
</dbReference>
<keyword evidence="7" id="KW-0288">FMN</keyword>
<keyword evidence="7" id="KW-1003">Cell membrane</keyword>
<keyword evidence="4 7" id="KW-1133">Transmembrane helix</keyword>
<gene>
    <name evidence="7" type="primary">msrQ</name>
    <name evidence="9" type="ORF">A9Q02_02310</name>
</gene>
<dbReference type="HAMAP" id="MF_01207">
    <property type="entry name" value="MsrQ"/>
    <property type="match status" value="1"/>
</dbReference>
<dbReference type="GO" id="GO:0030091">
    <property type="term" value="P:protein repair"/>
    <property type="evidence" value="ECO:0007669"/>
    <property type="project" value="UniProtKB-UniRule"/>
</dbReference>
<dbReference type="GO" id="GO:0005886">
    <property type="term" value="C:plasma membrane"/>
    <property type="evidence" value="ECO:0007669"/>
    <property type="project" value="UniProtKB-SubCell"/>
</dbReference>
<keyword evidence="6 7" id="KW-0472">Membrane</keyword>
<comment type="similarity">
    <text evidence="7">Belongs to the MsrQ family.</text>
</comment>
<keyword evidence="7" id="KW-0349">Heme</keyword>
<keyword evidence="7" id="KW-0249">Electron transport</keyword>
<name>A0A2H3KXS2_9CHLR</name>
<feature type="transmembrane region" description="Helical" evidence="7">
    <location>
        <begin position="146"/>
        <end position="165"/>
    </location>
</feature>
<dbReference type="PANTHER" id="PTHR36964">
    <property type="entry name" value="PROTEIN-METHIONINE-SULFOXIDE REDUCTASE HEME-BINDING SUBUNIT MSRQ"/>
    <property type="match status" value="1"/>
</dbReference>
<keyword evidence="7" id="KW-0285">Flavoprotein</keyword>
<evidence type="ECO:0000259" key="8">
    <source>
        <dbReference type="Pfam" id="PF01794"/>
    </source>
</evidence>
<comment type="subunit">
    <text evidence="7">Heterodimer of a catalytic subunit (MsrP) and a heme-binding subunit (MsrQ).</text>
</comment>
<keyword evidence="5 7" id="KW-0408">Iron</keyword>
<reference evidence="9 10" key="1">
    <citation type="submission" date="2016-05" db="EMBL/GenBank/DDBJ databases">
        <authorList>
            <person name="Lavstsen T."/>
            <person name="Jespersen J.S."/>
        </authorList>
    </citation>
    <scope>NUCLEOTIDE SEQUENCE [LARGE SCALE GENOMIC DNA]</scope>
    <source>
        <strain evidence="9 10">B7-9</strain>
    </source>
</reference>
<evidence type="ECO:0000256" key="7">
    <source>
        <dbReference type="HAMAP-Rule" id="MF_01207"/>
    </source>
</evidence>
<keyword evidence="7" id="KW-0479">Metal-binding</keyword>
<feature type="domain" description="Ferric oxidoreductase" evidence="8">
    <location>
        <begin position="49"/>
        <end position="158"/>
    </location>
</feature>
<evidence type="ECO:0000313" key="10">
    <source>
        <dbReference type="Proteomes" id="UP000220922"/>
    </source>
</evidence>
<comment type="caution">
    <text evidence="9">The sequence shown here is derived from an EMBL/GenBank/DDBJ whole genome shotgun (WGS) entry which is preliminary data.</text>
</comment>
<organism evidence="9 10">
    <name type="scientific">Candidatus Chloroploca asiatica</name>
    <dbReference type="NCBI Taxonomy" id="1506545"/>
    <lineage>
        <taxon>Bacteria</taxon>
        <taxon>Bacillati</taxon>
        <taxon>Chloroflexota</taxon>
        <taxon>Chloroflexia</taxon>
        <taxon>Chloroflexales</taxon>
        <taxon>Chloroflexineae</taxon>
        <taxon>Oscillochloridaceae</taxon>
        <taxon>Candidatus Chloroploca</taxon>
    </lineage>
</organism>
<feature type="transmembrane region" description="Helical" evidence="7">
    <location>
        <begin position="171"/>
        <end position="188"/>
    </location>
</feature>
<evidence type="ECO:0000256" key="1">
    <source>
        <dbReference type="ARBA" id="ARBA00004141"/>
    </source>
</evidence>
<protein>
    <recommendedName>
        <fullName evidence="7">Protein-methionine-sulfoxide reductase heme-binding subunit MsrQ</fullName>
    </recommendedName>
    <alternativeName>
        <fullName evidence="7">Flavocytochrome MsrQ</fullName>
    </alternativeName>
</protein>
<proteinExistence type="inferred from homology"/>
<feature type="transmembrane region" description="Helical" evidence="7">
    <location>
        <begin position="7"/>
        <end position="28"/>
    </location>
</feature>
<sequence>MFIKRQILDLIVTIAALLPLGLIFFDAITGRLSVNPIQELILRTGKPALVLLIASLACTPLNLLFGWKWIMAARKPLGLYSFGYIVLHLFLFVVVDYSLDLDLISQAIREKRYILAGMAAFLLLVPLALTSNGAAMRRLGRWWRRLHRLVYLAAILAVLHYLWLAKVIREPVIFGIILLALLALRLPIIRRALLWRT</sequence>
<dbReference type="EMBL" id="LYXE01000090">
    <property type="protein sequence ID" value="PDV98788.1"/>
    <property type="molecule type" value="Genomic_DNA"/>
</dbReference>
<dbReference type="Pfam" id="PF01794">
    <property type="entry name" value="Ferric_reduct"/>
    <property type="match status" value="1"/>
</dbReference>
<comment type="subcellular location">
    <subcellularLocation>
        <location evidence="7">Cell membrane</location>
        <topology evidence="7">Multi-pass membrane protein</topology>
    </subcellularLocation>
    <subcellularLocation>
        <location evidence="1">Membrane</location>
        <topology evidence="1">Multi-pass membrane protein</topology>
    </subcellularLocation>
</comment>
<comment type="function">
    <text evidence="7">Part of the MsrPQ system that repairs oxidized cell envelope proteins containing methionine sulfoxide residues (Met-O), using respiratory chain electrons. Thus protects these proteins from oxidative-stress damage caused by reactive species of oxygen and chlorine. MsrPQ is essential for the maintenance of envelope integrity under bleach stress, rescuing a wide series of structurally unrelated cell envelope proteins from methionine oxidation. MsrQ provides electrons for reduction to the reductase catalytic subunit MsrP, using the quinone pool of the respiratory chain.</text>
</comment>
<accession>A0A2H3KXS2</accession>
<feature type="transmembrane region" description="Helical" evidence="7">
    <location>
        <begin position="114"/>
        <end position="134"/>
    </location>
</feature>
<dbReference type="InterPro" id="IPR022837">
    <property type="entry name" value="MsrQ-like"/>
</dbReference>
<evidence type="ECO:0000256" key="2">
    <source>
        <dbReference type="ARBA" id="ARBA00022448"/>
    </source>
</evidence>
<evidence type="ECO:0000256" key="5">
    <source>
        <dbReference type="ARBA" id="ARBA00023004"/>
    </source>
</evidence>
<dbReference type="PANTHER" id="PTHR36964:SF1">
    <property type="entry name" value="PROTEIN-METHIONINE-SULFOXIDE REDUCTASE HEME-BINDING SUBUNIT MSRQ"/>
    <property type="match status" value="1"/>
</dbReference>
<comment type="cofactor">
    <cofactor evidence="7">
        <name>heme b</name>
        <dbReference type="ChEBI" id="CHEBI:60344"/>
    </cofactor>
    <text evidence="7">Binds 1 heme b (iron(II)-protoporphyrin IX) group per subunit.</text>
</comment>
<dbReference type="InterPro" id="IPR013130">
    <property type="entry name" value="Fe3_Rdtase_TM_dom"/>
</dbReference>
<keyword evidence="10" id="KW-1185">Reference proteome</keyword>
<dbReference type="Proteomes" id="UP000220922">
    <property type="component" value="Unassembled WGS sequence"/>
</dbReference>
<keyword evidence="3 7" id="KW-0812">Transmembrane</keyword>
<evidence type="ECO:0000313" key="9">
    <source>
        <dbReference type="EMBL" id="PDV98788.1"/>
    </source>
</evidence>
<dbReference type="GO" id="GO:0009055">
    <property type="term" value="F:electron transfer activity"/>
    <property type="evidence" value="ECO:0007669"/>
    <property type="project" value="UniProtKB-UniRule"/>
</dbReference>
<evidence type="ECO:0000256" key="3">
    <source>
        <dbReference type="ARBA" id="ARBA00022692"/>
    </source>
</evidence>
<keyword evidence="2 7" id="KW-0813">Transport</keyword>
<dbReference type="AlphaFoldDB" id="A0A2H3KXS2"/>